<comment type="caution">
    <text evidence="1">The sequence shown here is derived from an EMBL/GenBank/DDBJ whole genome shotgun (WGS) entry which is preliminary data.</text>
</comment>
<keyword evidence="1" id="KW-0808">Transferase</keyword>
<keyword evidence="2" id="KW-1185">Reference proteome</keyword>
<dbReference type="Proteomes" id="UP000027456">
    <property type="component" value="Unassembled WGS sequence"/>
</dbReference>
<dbReference type="STRING" id="1423351.A0A074S787"/>
<evidence type="ECO:0000313" key="2">
    <source>
        <dbReference type="Proteomes" id="UP000027456"/>
    </source>
</evidence>
<name>A0A074S787_9AGAM</name>
<sequence length="149" mass="17080">MLATQCALSIAQVAAQLAPVPYIRPVVQTLTIVFQVVEAVRVNRSQWMLLRDQCMMVLQMGAQAIGANDKDHPSFKEAAQKLKNTLVHIAVRIEHYNNMHNMIAFMKYRAISDKIRSHFQDLDECLHMFSFSTDVARAQWESDFEAVRE</sequence>
<dbReference type="AlphaFoldDB" id="A0A074S787"/>
<dbReference type="OrthoDB" id="3301220at2759"/>
<dbReference type="InterPro" id="IPR036537">
    <property type="entry name" value="Adaptor_Cbl_N_dom_sf"/>
</dbReference>
<evidence type="ECO:0000313" key="1">
    <source>
        <dbReference type="EMBL" id="KEP45937.1"/>
    </source>
</evidence>
<dbReference type="EMBL" id="AZST01001381">
    <property type="protein sequence ID" value="KEP45937.1"/>
    <property type="molecule type" value="Genomic_DNA"/>
</dbReference>
<dbReference type="InterPro" id="IPR059179">
    <property type="entry name" value="MLKL-like_MCAfunc"/>
</dbReference>
<proteinExistence type="predicted"/>
<reference evidence="1 2" key="1">
    <citation type="submission" date="2013-12" db="EMBL/GenBank/DDBJ databases">
        <authorList>
            <person name="Cubeta M."/>
            <person name="Pakala S."/>
            <person name="Fedorova N."/>
            <person name="Thomas E."/>
            <person name="Dean R."/>
            <person name="Jabaji S."/>
            <person name="Neate S."/>
            <person name="Toda T."/>
            <person name="Tavantzis S."/>
            <person name="Vilgalys R."/>
            <person name="Bharathan N."/>
            <person name="Pakala S."/>
            <person name="Losada L.S."/>
            <person name="Zafar N."/>
            <person name="Nierman W."/>
        </authorList>
    </citation>
    <scope>NUCLEOTIDE SEQUENCE [LARGE SCALE GENOMIC DNA]</scope>
    <source>
        <strain evidence="1 2">123E</strain>
    </source>
</reference>
<dbReference type="CDD" id="cd21037">
    <property type="entry name" value="MLKL_NTD"/>
    <property type="match status" value="1"/>
</dbReference>
<dbReference type="GO" id="GO:0016301">
    <property type="term" value="F:kinase activity"/>
    <property type="evidence" value="ECO:0007669"/>
    <property type="project" value="UniProtKB-KW"/>
</dbReference>
<keyword evidence="1" id="KW-0418">Kinase</keyword>
<organism evidence="1 2">
    <name type="scientific">Rhizoctonia solani 123E</name>
    <dbReference type="NCBI Taxonomy" id="1423351"/>
    <lineage>
        <taxon>Eukaryota</taxon>
        <taxon>Fungi</taxon>
        <taxon>Dikarya</taxon>
        <taxon>Basidiomycota</taxon>
        <taxon>Agaricomycotina</taxon>
        <taxon>Agaricomycetes</taxon>
        <taxon>Cantharellales</taxon>
        <taxon>Ceratobasidiaceae</taxon>
        <taxon>Rhizoctonia</taxon>
    </lineage>
</organism>
<dbReference type="Gene3D" id="1.20.930.20">
    <property type="entry name" value="Adaptor protein Cbl, N-terminal domain"/>
    <property type="match status" value="1"/>
</dbReference>
<accession>A0A074S787</accession>
<protein>
    <submittedName>
        <fullName evidence="1">Serine/Threonine-kinase TNNI3K</fullName>
    </submittedName>
</protein>
<dbReference type="HOGENOM" id="CLU_1750724_0_0_1"/>
<gene>
    <name evidence="1" type="ORF">V565_229280</name>
</gene>
<dbReference type="GO" id="GO:0007166">
    <property type="term" value="P:cell surface receptor signaling pathway"/>
    <property type="evidence" value="ECO:0007669"/>
    <property type="project" value="InterPro"/>
</dbReference>